<dbReference type="Proteomes" id="UP000616499">
    <property type="component" value="Unassembled WGS sequence"/>
</dbReference>
<evidence type="ECO:0000259" key="1">
    <source>
        <dbReference type="SMART" id="SM00960"/>
    </source>
</evidence>
<protein>
    <recommendedName>
        <fullName evidence="1">Roadblock/LAMTOR2 domain-containing protein</fullName>
    </recommendedName>
</protein>
<dbReference type="Pfam" id="PF03259">
    <property type="entry name" value="Robl_LC7"/>
    <property type="match status" value="1"/>
</dbReference>
<organism evidence="2 3">
    <name type="scientific">Pseudomonas asuensis</name>
    <dbReference type="NCBI Taxonomy" id="1825787"/>
    <lineage>
        <taxon>Bacteria</taxon>
        <taxon>Pseudomonadati</taxon>
        <taxon>Pseudomonadota</taxon>
        <taxon>Gammaproteobacteria</taxon>
        <taxon>Pseudomonadales</taxon>
        <taxon>Pseudomonadaceae</taxon>
        <taxon>Pseudomonas</taxon>
    </lineage>
</organism>
<dbReference type="EMBL" id="BMNW01000005">
    <property type="protein sequence ID" value="GGM15223.1"/>
    <property type="molecule type" value="Genomic_DNA"/>
</dbReference>
<dbReference type="InterPro" id="IPR004942">
    <property type="entry name" value="Roadblock/LAMTOR2_dom"/>
</dbReference>
<feature type="domain" description="Roadblock/LAMTOR2" evidence="1">
    <location>
        <begin position="18"/>
        <end position="107"/>
    </location>
</feature>
<proteinExistence type="predicted"/>
<sequence length="143" mass="15353">MFNEPSVTQPSGLKELCQQHLLQLQETLSDMRVAVVSTADGFPIAMVETTPQGARRATAMAAALNGLSQTLTKELATGQLEGTVLECQQGLILCRHVAMPKRALVILMVVDAGATYGHALWAIKQAAKDLSTALHAWVESKIE</sequence>
<evidence type="ECO:0000313" key="3">
    <source>
        <dbReference type="Proteomes" id="UP000616499"/>
    </source>
</evidence>
<accession>A0ABQ2GWC5</accession>
<dbReference type="Gene3D" id="3.30.450.30">
    <property type="entry name" value="Dynein light chain 2a, cytoplasmic"/>
    <property type="match status" value="1"/>
</dbReference>
<reference evidence="3" key="1">
    <citation type="journal article" date="2019" name="Int. J. Syst. Evol. Microbiol.">
        <title>The Global Catalogue of Microorganisms (GCM) 10K type strain sequencing project: providing services to taxonomists for standard genome sequencing and annotation.</title>
        <authorList>
            <consortium name="The Broad Institute Genomics Platform"/>
            <consortium name="The Broad Institute Genome Sequencing Center for Infectious Disease"/>
            <person name="Wu L."/>
            <person name="Ma J."/>
        </authorList>
    </citation>
    <scope>NUCLEOTIDE SEQUENCE [LARGE SCALE GENOMIC DNA]</scope>
    <source>
        <strain evidence="3">JCM 13501</strain>
    </source>
</reference>
<evidence type="ECO:0000313" key="2">
    <source>
        <dbReference type="EMBL" id="GGM15223.1"/>
    </source>
</evidence>
<comment type="caution">
    <text evidence="2">The sequence shown here is derived from an EMBL/GenBank/DDBJ whole genome shotgun (WGS) entry which is preliminary data.</text>
</comment>
<name>A0ABQ2GWC5_9PSED</name>
<gene>
    <name evidence="2" type="ORF">GCM10009425_27650</name>
</gene>
<dbReference type="SMART" id="SM00960">
    <property type="entry name" value="Robl_LC7"/>
    <property type="match status" value="1"/>
</dbReference>
<dbReference type="RefSeq" id="WP_188866711.1">
    <property type="nucleotide sequence ID" value="NZ_BMNW01000005.1"/>
</dbReference>
<dbReference type="SUPFAM" id="SSF103196">
    <property type="entry name" value="Roadblock/LC7 domain"/>
    <property type="match status" value="1"/>
</dbReference>
<keyword evidence="3" id="KW-1185">Reference proteome</keyword>